<gene>
    <name evidence="3" type="ORF">AYI70_g4005</name>
    <name evidence="2" type="ORF">AYI70_g8878</name>
    <name evidence="1" type="ORF">AYI70_g9025</name>
</gene>
<dbReference type="PRINTS" id="PR00413">
    <property type="entry name" value="HADHALOGNASE"/>
</dbReference>
<dbReference type="STRING" id="133412.A0A1R1XDY2"/>
<dbReference type="Gene3D" id="3.40.50.1000">
    <property type="entry name" value="HAD superfamily/HAD-like"/>
    <property type="match status" value="1"/>
</dbReference>
<evidence type="ECO:0000313" key="1">
    <source>
        <dbReference type="EMBL" id="OMJ12577.1"/>
    </source>
</evidence>
<dbReference type="Pfam" id="PF00702">
    <property type="entry name" value="Hydrolase"/>
    <property type="match status" value="1"/>
</dbReference>
<dbReference type="NCBIfam" id="TIGR01549">
    <property type="entry name" value="HAD-SF-IA-v1"/>
    <property type="match status" value="1"/>
</dbReference>
<dbReference type="NCBIfam" id="TIGR02252">
    <property type="entry name" value="DREG-2"/>
    <property type="match status" value="1"/>
</dbReference>
<accession>A0A1R1XDY2</accession>
<dbReference type="PANTHER" id="PTHR46191:SF2">
    <property type="entry name" value="HALOACID DEHALOGENASE-LIKE HYDROLASE DOMAIN-CONTAINING PROTEIN 3"/>
    <property type="match status" value="1"/>
</dbReference>
<dbReference type="InterPro" id="IPR051828">
    <property type="entry name" value="HAD-like_hydrolase_domain"/>
</dbReference>
<dbReference type="EMBL" id="LSSN01001199">
    <property type="protein sequence ID" value="OMJ20600.1"/>
    <property type="molecule type" value="Genomic_DNA"/>
</dbReference>
<evidence type="ECO:0000313" key="3">
    <source>
        <dbReference type="EMBL" id="OMJ20600.1"/>
    </source>
</evidence>
<protein>
    <submittedName>
        <fullName evidence="2">Haloacid dehalogenase-like hydrolase domain-containing protein 3</fullName>
    </submittedName>
</protein>
<dbReference type="InterPro" id="IPR006439">
    <property type="entry name" value="HAD-SF_hydro_IA"/>
</dbReference>
<evidence type="ECO:0000313" key="4">
    <source>
        <dbReference type="Proteomes" id="UP000187283"/>
    </source>
</evidence>
<dbReference type="EMBL" id="LSSN01003902">
    <property type="protein sequence ID" value="OMJ12577.1"/>
    <property type="molecule type" value="Genomic_DNA"/>
</dbReference>
<dbReference type="GO" id="GO:0016791">
    <property type="term" value="F:phosphatase activity"/>
    <property type="evidence" value="ECO:0007669"/>
    <property type="project" value="UniProtKB-ARBA"/>
</dbReference>
<evidence type="ECO:0000313" key="2">
    <source>
        <dbReference type="EMBL" id="OMJ12828.1"/>
    </source>
</evidence>
<name>A0A1R1XDY2_9FUNG</name>
<dbReference type="Gene3D" id="1.10.150.720">
    <property type="entry name" value="Haloacid dehalogenase-like hydrolase"/>
    <property type="match status" value="1"/>
</dbReference>
<dbReference type="GO" id="GO:0005634">
    <property type="term" value="C:nucleus"/>
    <property type="evidence" value="ECO:0007669"/>
    <property type="project" value="TreeGrafter"/>
</dbReference>
<dbReference type="EMBL" id="LSSN01003777">
    <property type="protein sequence ID" value="OMJ12828.1"/>
    <property type="molecule type" value="Genomic_DNA"/>
</dbReference>
<keyword evidence="4" id="KW-1185">Reference proteome</keyword>
<dbReference type="SFLD" id="SFLDG01129">
    <property type="entry name" value="C1.5:_HAD__Beta-PGM__Phosphata"/>
    <property type="match status" value="1"/>
</dbReference>
<dbReference type="InterPro" id="IPR023214">
    <property type="entry name" value="HAD_sf"/>
</dbReference>
<keyword evidence="2" id="KW-0378">Hydrolase</keyword>
<proteinExistence type="predicted"/>
<dbReference type="OrthoDB" id="444127at2759"/>
<dbReference type="InterPro" id="IPR036412">
    <property type="entry name" value="HAD-like_sf"/>
</dbReference>
<dbReference type="Proteomes" id="UP000187283">
    <property type="component" value="Unassembled WGS sequence"/>
</dbReference>
<dbReference type="AlphaFoldDB" id="A0A1R1XDY2"/>
<dbReference type="SUPFAM" id="SSF56784">
    <property type="entry name" value="HAD-like"/>
    <property type="match status" value="1"/>
</dbReference>
<dbReference type="PANTHER" id="PTHR46191">
    <property type="match status" value="1"/>
</dbReference>
<dbReference type="SFLD" id="SFLDS00003">
    <property type="entry name" value="Haloacid_Dehalogenase"/>
    <property type="match status" value="1"/>
</dbReference>
<sequence length="268" mass="30251">MVSNAKNLVDRAKFITFDAIDTLYKPRTSIGYSYLAFLEKYNLNTNNVTEHQMQKGFLKAFKDNDAKMPSYGLNHGITDYEWWRNVIKDTYTYSGVDANVIESIIEPATENLMSTYSSEKGYIQYPETSSVIFKLKSRGYKLGIISNSDTRTSLVLKDMGLLSCFEFVLNSGSVGFEKPSHKMWNLALEKMGSIDKNQVIHVGDHYKKDFLGALNFGFNAILVDRDNRLYSNSDGYNSDVSSGSLSLPSGKFDNNYAIVNSLDKLLED</sequence>
<dbReference type="InterPro" id="IPR011949">
    <property type="entry name" value="HAD-SF_hydro_IA_REG-2-like"/>
</dbReference>
<reference evidence="2 4" key="1">
    <citation type="submission" date="2017-01" db="EMBL/GenBank/DDBJ databases">
        <authorList>
            <person name="Mah S.A."/>
            <person name="Swanson W.J."/>
            <person name="Moy G.W."/>
            <person name="Vacquier V.D."/>
        </authorList>
    </citation>
    <scope>NUCLEOTIDE SEQUENCE [LARGE SCALE GENOMIC DNA]</scope>
    <source>
        <strain evidence="2 4">GSMNP</strain>
    </source>
</reference>
<comment type="caution">
    <text evidence="2">The sequence shown here is derived from an EMBL/GenBank/DDBJ whole genome shotgun (WGS) entry which is preliminary data.</text>
</comment>
<dbReference type="InterPro" id="IPR044924">
    <property type="entry name" value="HAD-SF_hydro_IA_REG-2-like_cap"/>
</dbReference>
<organism evidence="2 4">
    <name type="scientific">Smittium culicis</name>
    <dbReference type="NCBI Taxonomy" id="133412"/>
    <lineage>
        <taxon>Eukaryota</taxon>
        <taxon>Fungi</taxon>
        <taxon>Fungi incertae sedis</taxon>
        <taxon>Zoopagomycota</taxon>
        <taxon>Kickxellomycotina</taxon>
        <taxon>Harpellomycetes</taxon>
        <taxon>Harpellales</taxon>
        <taxon>Legeriomycetaceae</taxon>
        <taxon>Smittium</taxon>
    </lineage>
</organism>